<proteinExistence type="predicted"/>
<protein>
    <submittedName>
        <fullName evidence="1">Uncharacterized protein</fullName>
    </submittedName>
</protein>
<organism evidence="1 2">
    <name type="scientific">Ceraceosorus bombacis</name>
    <dbReference type="NCBI Taxonomy" id="401625"/>
    <lineage>
        <taxon>Eukaryota</taxon>
        <taxon>Fungi</taxon>
        <taxon>Dikarya</taxon>
        <taxon>Basidiomycota</taxon>
        <taxon>Ustilaginomycotina</taxon>
        <taxon>Exobasidiomycetes</taxon>
        <taxon>Ceraceosorales</taxon>
        <taxon>Ceraceosoraceae</taxon>
        <taxon>Ceraceosorus</taxon>
    </lineage>
</organism>
<accession>A0A0P1BJG1</accession>
<sequence length="124" mass="13271">MALSGNHGVLAVPLVLEARNEFTEAAKGLERTLSGSGSHQAEVGLVERPSTTSTLAHDHDHQPASRSMYAGLGVGGFGLGTYHLSKAFINADEERRKQRQAANEQVIADFITNLKAQQPDGKSF</sequence>
<dbReference type="OrthoDB" id="10444392at2759"/>
<dbReference type="EMBL" id="CCYA01000278">
    <property type="protein sequence ID" value="CEH16190.1"/>
    <property type="molecule type" value="Genomic_DNA"/>
</dbReference>
<evidence type="ECO:0000313" key="2">
    <source>
        <dbReference type="Proteomes" id="UP000054845"/>
    </source>
</evidence>
<evidence type="ECO:0000313" key="1">
    <source>
        <dbReference type="EMBL" id="CEH16190.1"/>
    </source>
</evidence>
<dbReference type="AlphaFoldDB" id="A0A0P1BJG1"/>
<dbReference type="Proteomes" id="UP000054845">
    <property type="component" value="Unassembled WGS sequence"/>
</dbReference>
<reference evidence="2" key="1">
    <citation type="submission" date="2014-09" db="EMBL/GenBank/DDBJ databases">
        <authorList>
            <person name="Sharma Rahul"/>
            <person name="Thines Marco"/>
        </authorList>
    </citation>
    <scope>NUCLEOTIDE SEQUENCE [LARGE SCALE GENOMIC DNA]</scope>
</reference>
<name>A0A0P1BJG1_9BASI</name>
<keyword evidence="2" id="KW-1185">Reference proteome</keyword>